<evidence type="ECO:0000313" key="1">
    <source>
        <dbReference type="EMBL" id="OWZ05504.1"/>
    </source>
</evidence>
<evidence type="ECO:0000313" key="2">
    <source>
        <dbReference type="Proteomes" id="UP000198211"/>
    </source>
</evidence>
<gene>
    <name evidence="1" type="ORF">PHMEG_00022399</name>
</gene>
<dbReference type="OrthoDB" id="127845at2759"/>
<proteinExistence type="predicted"/>
<dbReference type="Proteomes" id="UP000198211">
    <property type="component" value="Unassembled WGS sequence"/>
</dbReference>
<accession>A0A225VK84</accession>
<dbReference type="STRING" id="4795.A0A225VK84"/>
<comment type="caution">
    <text evidence="1">The sequence shown here is derived from an EMBL/GenBank/DDBJ whole genome shotgun (WGS) entry which is preliminary data.</text>
</comment>
<organism evidence="1 2">
    <name type="scientific">Phytophthora megakarya</name>
    <dbReference type="NCBI Taxonomy" id="4795"/>
    <lineage>
        <taxon>Eukaryota</taxon>
        <taxon>Sar</taxon>
        <taxon>Stramenopiles</taxon>
        <taxon>Oomycota</taxon>
        <taxon>Peronosporomycetes</taxon>
        <taxon>Peronosporales</taxon>
        <taxon>Peronosporaceae</taxon>
        <taxon>Phytophthora</taxon>
    </lineage>
</organism>
<sequence length="122" mass="13675">MFKESCIANVIRSDVRFKPYRIYGDQAAFTGAIGNLSRDQKQVNKSMSKVRISVEWGYGQVVNYWTALDVKRQARSGTQPVGSMYRVAVLITNCLTCSNGGNTIGAYLRLSPPSVEEYLKRQ</sequence>
<dbReference type="EMBL" id="NBNE01004398">
    <property type="protein sequence ID" value="OWZ05504.1"/>
    <property type="molecule type" value="Genomic_DNA"/>
</dbReference>
<dbReference type="AlphaFoldDB" id="A0A225VK84"/>
<name>A0A225VK84_9STRA</name>
<keyword evidence="2" id="KW-1185">Reference proteome</keyword>
<protein>
    <recommendedName>
        <fullName evidence="3">DDE Tnp4 domain-containing protein</fullName>
    </recommendedName>
</protein>
<evidence type="ECO:0008006" key="3">
    <source>
        <dbReference type="Google" id="ProtNLM"/>
    </source>
</evidence>
<reference evidence="2" key="1">
    <citation type="submission" date="2017-03" db="EMBL/GenBank/DDBJ databases">
        <title>Phytopthora megakarya and P. palmivora, two closely related causual agents of cacao black pod achieved similar genome size and gene model numbers by different mechanisms.</title>
        <authorList>
            <person name="Ali S."/>
            <person name="Shao J."/>
            <person name="Larry D.J."/>
            <person name="Kronmiller B."/>
            <person name="Shen D."/>
            <person name="Strem M.D."/>
            <person name="Melnick R.L."/>
            <person name="Guiltinan M.J."/>
            <person name="Tyler B.M."/>
            <person name="Meinhardt L.W."/>
            <person name="Bailey B.A."/>
        </authorList>
    </citation>
    <scope>NUCLEOTIDE SEQUENCE [LARGE SCALE GENOMIC DNA]</scope>
    <source>
        <strain evidence="2">zdho120</strain>
    </source>
</reference>